<proteinExistence type="predicted"/>
<dbReference type="KEGG" id="mmar:MODMU_3093"/>
<protein>
    <recommendedName>
        <fullName evidence="3">Piwi domain-containing protein</fullName>
    </recommendedName>
</protein>
<dbReference type="Proteomes" id="UP000006461">
    <property type="component" value="Chromosome"/>
</dbReference>
<evidence type="ECO:0000313" key="2">
    <source>
        <dbReference type="Proteomes" id="UP000006461"/>
    </source>
</evidence>
<dbReference type="GO" id="GO:0003676">
    <property type="term" value="F:nucleic acid binding"/>
    <property type="evidence" value="ECO:0007669"/>
    <property type="project" value="InterPro"/>
</dbReference>
<organism evidence="1 2">
    <name type="scientific">Modestobacter italicus (strain DSM 44449 / CECT 9708 / BC 501)</name>
    <dbReference type="NCBI Taxonomy" id="2732864"/>
    <lineage>
        <taxon>Bacteria</taxon>
        <taxon>Bacillati</taxon>
        <taxon>Actinomycetota</taxon>
        <taxon>Actinomycetes</taxon>
        <taxon>Geodermatophilales</taxon>
        <taxon>Geodermatophilaceae</taxon>
        <taxon>Modestobacter</taxon>
    </lineage>
</organism>
<dbReference type="STRING" id="477641.MODMU_3093"/>
<dbReference type="eggNOG" id="COG1431">
    <property type="taxonomic scope" value="Bacteria"/>
</dbReference>
<dbReference type="SUPFAM" id="SSF53098">
    <property type="entry name" value="Ribonuclease H-like"/>
    <property type="match status" value="1"/>
</dbReference>
<dbReference type="AlphaFoldDB" id="I4EYQ5"/>
<dbReference type="EMBL" id="FO203431">
    <property type="protein sequence ID" value="CCH88518.1"/>
    <property type="molecule type" value="Genomic_DNA"/>
</dbReference>
<dbReference type="CDD" id="cd04659">
    <property type="entry name" value="Piwi_piwi-like_ProArk"/>
    <property type="match status" value="1"/>
</dbReference>
<keyword evidence="2" id="KW-1185">Reference proteome</keyword>
<dbReference type="InterPro" id="IPR012337">
    <property type="entry name" value="RNaseH-like_sf"/>
</dbReference>
<dbReference type="HOGENOM" id="CLU_031104_1_0_11"/>
<dbReference type="Gene3D" id="3.40.50.2300">
    <property type="match status" value="1"/>
</dbReference>
<accession>I4EYQ5</accession>
<evidence type="ECO:0008006" key="3">
    <source>
        <dbReference type="Google" id="ProtNLM"/>
    </source>
</evidence>
<evidence type="ECO:0000313" key="1">
    <source>
        <dbReference type="EMBL" id="CCH88518.1"/>
    </source>
</evidence>
<sequence>MTRPGMPQPTPSTLSTGAVSRLPGHRVLAEPDLVFGAGPGAPRHAHPLVGLTRHGPYSRPPTEAAIRVATITVSGQQMLLNGFLSGLRKAYEASDRKSYVPTFPGFAQVFGVDLVPAHDRHFDLDPAAVGSGPDAHERLVEALGRALLRLQSSRDAWDVVVFLLPTGWEPLRESPDGRYQLHDRLKAFAAPLGIPVQFLRESSAVQFRHHASLAWRLSIALLTKAGGTPWRIAPTTPEDTAYIGLAYAIRGGTKDAFVTCCSQVFDAEGGGMEFVAYNVGADRDLQNPHLTREEMRAVMSRSVRLYQQRHAGRTPRRISVHKTTRWRSEEVDGVFDAWSATPDIECVTVQARTAWRGVVLEQGIGGARSAPGSWPVERGTMQQLSGRAALLWVSGTAPTMSLRGRPYNPSVKGIPTPCVITRDAGAGPLEITAADVLALSKLDWNNDAAFDPTPVTIGHSQRLARVIAHVPELPDNVYPYRLFM</sequence>
<name>I4EYQ5_MODI5</name>
<reference evidence="1 2" key="1">
    <citation type="journal article" date="2012" name="J. Bacteriol.">
        <title>Genome Sequence of Radiation-Resistant Modestobacter marinus Strain BC501, a Representative Actinobacterium That Thrives on Calcareous Stone Surfaces.</title>
        <authorList>
            <person name="Normand P."/>
            <person name="Gury J."/>
            <person name="Pujic P."/>
            <person name="Chouaia B."/>
            <person name="Crotti E."/>
            <person name="Brusetti L."/>
            <person name="Daffonchio D."/>
            <person name="Vacherie B."/>
            <person name="Barbe V."/>
            <person name="Medigue C."/>
            <person name="Calteau A."/>
            <person name="Ghodhbane-Gtari F."/>
            <person name="Essoussi I."/>
            <person name="Nouioui I."/>
            <person name="Abbassi-Ghozzi I."/>
            <person name="Gtari M."/>
        </authorList>
    </citation>
    <scope>NUCLEOTIDE SEQUENCE [LARGE SCALE GENOMIC DNA]</scope>
    <source>
        <strain evidence="2">BC 501</strain>
    </source>
</reference>
<gene>
    <name evidence="1" type="ordered locus">MODMU_3093</name>
</gene>
<dbReference type="Gene3D" id="3.30.420.10">
    <property type="entry name" value="Ribonuclease H-like superfamily/Ribonuclease H"/>
    <property type="match status" value="1"/>
</dbReference>
<dbReference type="InterPro" id="IPR036397">
    <property type="entry name" value="RNaseH_sf"/>
</dbReference>